<proteinExistence type="predicted"/>
<keyword evidence="2" id="KW-1185">Reference proteome</keyword>
<evidence type="ECO:0000313" key="2">
    <source>
        <dbReference type="Proteomes" id="UP000319769"/>
    </source>
</evidence>
<organism evidence="1 2">
    <name type="scientific">Amycolatopsis acidicola</name>
    <dbReference type="NCBI Taxonomy" id="2596893"/>
    <lineage>
        <taxon>Bacteria</taxon>
        <taxon>Bacillati</taxon>
        <taxon>Actinomycetota</taxon>
        <taxon>Actinomycetes</taxon>
        <taxon>Pseudonocardiales</taxon>
        <taxon>Pseudonocardiaceae</taxon>
        <taxon>Amycolatopsis</taxon>
    </lineage>
</organism>
<comment type="caution">
    <text evidence="1">The sequence shown here is derived from an EMBL/GenBank/DDBJ whole genome shotgun (WGS) entry which is preliminary data.</text>
</comment>
<reference evidence="1" key="1">
    <citation type="submission" date="2019-09" db="EMBL/GenBank/DDBJ databases">
        <authorList>
            <person name="Teo W.F.A."/>
            <person name="Duangmal K."/>
        </authorList>
    </citation>
    <scope>NUCLEOTIDE SEQUENCE [LARGE SCALE GENOMIC DNA]</scope>
    <source>
        <strain evidence="1">K81G1</strain>
    </source>
</reference>
<dbReference type="AlphaFoldDB" id="A0A5N0V7W3"/>
<sequence length="270" mass="27306">MSAFSTPPRCEGSVVVVVGAGFAAAGGSSRAVVVVVAGACGAGAEAEPPAEPVDPVELVEPVDPVEPVEVEESEELERGEVREEREPLLSLVVEPRCGAVAVGSAAEVVGVDVETSCGGTPAWLALGPMDGPPAPPAAGAAVSCSCPALSAVAAIPASAATPAASTPIRPALRRSHFPSRRSRSPTGIRSVGVSSAAGCTAGNSWVIPSRASNSATVNRSPVSPGREFTSSLGTVTALPFVTVRDMLNHRYQFVAMIVAGVTLFWADFRP</sequence>
<accession>A0A5N0V7W3</accession>
<dbReference type="EMBL" id="VMNW02000014">
    <property type="protein sequence ID" value="KAA9162135.1"/>
    <property type="molecule type" value="Genomic_DNA"/>
</dbReference>
<evidence type="ECO:0000313" key="1">
    <source>
        <dbReference type="EMBL" id="KAA9162135.1"/>
    </source>
</evidence>
<name>A0A5N0V7W3_9PSEU</name>
<dbReference type="Proteomes" id="UP000319769">
    <property type="component" value="Unassembled WGS sequence"/>
</dbReference>
<protein>
    <submittedName>
        <fullName evidence="1">Uncharacterized protein</fullName>
    </submittedName>
</protein>
<gene>
    <name evidence="1" type="ORF">FPZ12_012955</name>
</gene>